<dbReference type="InterPro" id="IPR051012">
    <property type="entry name" value="CellSynth/LPSAsmb/PSIAsmb"/>
</dbReference>
<dbReference type="Gene3D" id="1.25.40.10">
    <property type="entry name" value="Tetratricopeptide repeat domain"/>
    <property type="match status" value="2"/>
</dbReference>
<evidence type="ECO:0000313" key="4">
    <source>
        <dbReference type="EMBL" id="EHN59518.1"/>
    </source>
</evidence>
<organism evidence="4 5">
    <name type="scientific">Oenococcus kitaharae DSM 17330</name>
    <dbReference type="NCBI Taxonomy" id="1045004"/>
    <lineage>
        <taxon>Bacteria</taxon>
        <taxon>Bacillati</taxon>
        <taxon>Bacillota</taxon>
        <taxon>Bacilli</taxon>
        <taxon>Lactobacillales</taxon>
        <taxon>Lactobacillaceae</taxon>
        <taxon>Oenococcus</taxon>
    </lineage>
</organism>
<evidence type="ECO:0000256" key="1">
    <source>
        <dbReference type="ARBA" id="ARBA00022737"/>
    </source>
</evidence>
<dbReference type="SUPFAM" id="SSF48452">
    <property type="entry name" value="TPR-like"/>
    <property type="match status" value="2"/>
</dbReference>
<reference evidence="4 5" key="1">
    <citation type="journal article" date="2012" name="PLoS ONE">
        <title>Functional divergence in the genus oenococcus as predicted by genome sequencing of the newly-described species, Oenococcus kitaharae.</title>
        <authorList>
            <person name="Borneman A.R."/>
            <person name="McCarthy J.M."/>
            <person name="Chambers P.J."/>
            <person name="Bartowsky E.J."/>
        </authorList>
    </citation>
    <scope>NUCLEOTIDE SEQUENCE [LARGE SCALE GENOMIC DNA]</scope>
    <source>
        <strain evidence="5">DSM17330</strain>
    </source>
</reference>
<dbReference type="Proteomes" id="UP000004959">
    <property type="component" value="Chromosome"/>
</dbReference>
<dbReference type="EMBL" id="AFVZ01000001">
    <property type="protein sequence ID" value="EHN59518.1"/>
    <property type="molecule type" value="Genomic_DNA"/>
</dbReference>
<dbReference type="InterPro" id="IPR019734">
    <property type="entry name" value="TPR_rpt"/>
</dbReference>
<evidence type="ECO:0000256" key="2">
    <source>
        <dbReference type="ARBA" id="ARBA00022803"/>
    </source>
</evidence>
<dbReference type="Pfam" id="PF25058">
    <property type="entry name" value="ARM_TT21"/>
    <property type="match status" value="1"/>
</dbReference>
<accession>G9WH29</accession>
<dbReference type="eggNOG" id="COG0457">
    <property type="taxonomic scope" value="Bacteria"/>
</dbReference>
<feature type="coiled-coil region" evidence="3">
    <location>
        <begin position="230"/>
        <end position="263"/>
    </location>
</feature>
<sequence length="414" mass="47325">MTNFSKQILDNIANAKFDNRPLMKQALQTDSLDTLSELTSELIEQGFTDDARFVLENLKQNHRDNDQINLNLAEIYIEDGDDDQALELLGLINKDSDLYLSAQIDKADLYESEGLTESAEGVLLDLQTVSDNPLVRFALAEFYDAEGESGKSVQLYDYLINQGQDQIADINLHARLAVALTSNGEFEEAVSEFEKIGVKNLSGKELSNLAQAYMQTKEPDKAEAVLKENMENEEATLADYLNLSDIYEQRADYEQQIRTLQLAKSIDPYDLQTRFRLALAQSHLGHFDDADKELTEIIKKDPSKTEAISLLASNLLETKQYSEVISLLNQHIEDEEIDQHYFWYLGMAYFHTDQQQQAEKNLLQVSDYFDDQAGFLKDAFFVFRNTDLTRSQNFLAKYLKLVPDDFDMENYLAE</sequence>
<dbReference type="InterPro" id="IPR011990">
    <property type="entry name" value="TPR-like_helical_dom_sf"/>
</dbReference>
<evidence type="ECO:0000256" key="3">
    <source>
        <dbReference type="SAM" id="Coils"/>
    </source>
</evidence>
<comment type="caution">
    <text evidence="4">The sequence shown here is derived from an EMBL/GenBank/DDBJ whole genome shotgun (WGS) entry which is preliminary data.</text>
</comment>
<dbReference type="RefSeq" id="WP_007746484.1">
    <property type="nucleotide sequence ID" value="NZ_CM001398.1"/>
</dbReference>
<keyword evidence="2" id="KW-0802">TPR repeat</keyword>
<dbReference type="PANTHER" id="PTHR45586">
    <property type="entry name" value="TPR REPEAT-CONTAINING PROTEIN PA4667"/>
    <property type="match status" value="1"/>
</dbReference>
<dbReference type="AlphaFoldDB" id="G9WH29"/>
<gene>
    <name evidence="4" type="ORF">OKIT_1435</name>
</gene>
<evidence type="ECO:0000313" key="5">
    <source>
        <dbReference type="Proteomes" id="UP000004959"/>
    </source>
</evidence>
<keyword evidence="5" id="KW-1185">Reference proteome</keyword>
<dbReference type="PATRIC" id="fig|1045004.4.peg.1410"/>
<proteinExistence type="predicted"/>
<dbReference type="Pfam" id="PF13174">
    <property type="entry name" value="TPR_6"/>
    <property type="match status" value="1"/>
</dbReference>
<dbReference type="PANTHER" id="PTHR45586:SF1">
    <property type="entry name" value="LIPOPOLYSACCHARIDE ASSEMBLY PROTEIN B"/>
    <property type="match status" value="1"/>
</dbReference>
<keyword evidence="3" id="KW-0175">Coiled coil</keyword>
<dbReference type="Pfam" id="PF13181">
    <property type="entry name" value="TPR_8"/>
    <property type="match status" value="1"/>
</dbReference>
<protein>
    <submittedName>
        <fullName evidence="4">TPR-repeat-containing protein putative component of Menaquinone-cytochrome C reductase</fullName>
    </submittedName>
</protein>
<name>G9WH29_9LACO</name>
<dbReference type="HOGENOM" id="CLU_032389_1_0_9"/>
<keyword evidence="1" id="KW-0677">Repeat</keyword>
<dbReference type="STRING" id="336988.NT96_00825"/>
<dbReference type="OrthoDB" id="2080803at2"/>